<dbReference type="PROSITE" id="PS50011">
    <property type="entry name" value="PROTEIN_KINASE_DOM"/>
    <property type="match status" value="1"/>
</dbReference>
<dbReference type="Gene3D" id="1.10.510.10">
    <property type="entry name" value="Transferase(Phosphotransferase) domain 1"/>
    <property type="match status" value="1"/>
</dbReference>
<dbReference type="EMBL" id="PQFF01000041">
    <property type="protein sequence ID" value="RHZ86874.1"/>
    <property type="molecule type" value="Genomic_DNA"/>
</dbReference>
<dbReference type="STRING" id="1348612.A0A397JNV3"/>
<dbReference type="InterPro" id="IPR008266">
    <property type="entry name" value="Tyr_kinase_AS"/>
</dbReference>
<proteinExistence type="predicted"/>
<dbReference type="InterPro" id="IPR059179">
    <property type="entry name" value="MLKL-like_MCAfunc"/>
</dbReference>
<dbReference type="OrthoDB" id="2314769at2759"/>
<dbReference type="InterPro" id="IPR006597">
    <property type="entry name" value="Sel1-like"/>
</dbReference>
<dbReference type="Pfam" id="PF07714">
    <property type="entry name" value="PK_Tyr_Ser-Thr"/>
    <property type="match status" value="1"/>
</dbReference>
<dbReference type="Proteomes" id="UP000266861">
    <property type="component" value="Unassembled WGS sequence"/>
</dbReference>
<evidence type="ECO:0000313" key="2">
    <source>
        <dbReference type="EMBL" id="RHZ86874.1"/>
    </source>
</evidence>
<dbReference type="AlphaFoldDB" id="A0A397JNV3"/>
<reference evidence="2 3" key="1">
    <citation type="submission" date="2018-08" db="EMBL/GenBank/DDBJ databases">
        <title>Genome and evolution of the arbuscular mycorrhizal fungus Diversispora epigaea (formerly Glomus versiforme) and its bacterial endosymbionts.</title>
        <authorList>
            <person name="Sun X."/>
            <person name="Fei Z."/>
            <person name="Harrison M."/>
        </authorList>
    </citation>
    <scope>NUCLEOTIDE SEQUENCE [LARGE SCALE GENOMIC DNA]</scope>
    <source>
        <strain evidence="2 3">IT104</strain>
    </source>
</reference>
<dbReference type="Gene3D" id="1.25.40.10">
    <property type="entry name" value="Tetratricopeptide repeat domain"/>
    <property type="match status" value="1"/>
</dbReference>
<dbReference type="CDD" id="cd21037">
    <property type="entry name" value="MLKL_NTD"/>
    <property type="match status" value="1"/>
</dbReference>
<dbReference type="Gene3D" id="1.20.930.20">
    <property type="entry name" value="Adaptor protein Cbl, N-terminal domain"/>
    <property type="match status" value="1"/>
</dbReference>
<dbReference type="GO" id="GO:0007166">
    <property type="term" value="P:cell surface receptor signaling pathway"/>
    <property type="evidence" value="ECO:0007669"/>
    <property type="project" value="InterPro"/>
</dbReference>
<dbReference type="SUPFAM" id="SSF56112">
    <property type="entry name" value="Protein kinase-like (PK-like)"/>
    <property type="match status" value="1"/>
</dbReference>
<dbReference type="InterPro" id="IPR036537">
    <property type="entry name" value="Adaptor_Cbl_N_dom_sf"/>
</dbReference>
<comment type="caution">
    <text evidence="2">The sequence shown here is derived from an EMBL/GenBank/DDBJ whole genome shotgun (WGS) entry which is preliminary data.</text>
</comment>
<dbReference type="PANTHER" id="PTHR44329">
    <property type="entry name" value="SERINE/THREONINE-PROTEIN KINASE TNNI3K-RELATED"/>
    <property type="match status" value="1"/>
</dbReference>
<dbReference type="GO" id="GO:0005524">
    <property type="term" value="F:ATP binding"/>
    <property type="evidence" value="ECO:0007669"/>
    <property type="project" value="InterPro"/>
</dbReference>
<dbReference type="InterPro" id="IPR011009">
    <property type="entry name" value="Kinase-like_dom_sf"/>
</dbReference>
<name>A0A397JNV3_9GLOM</name>
<dbReference type="GO" id="GO:0004674">
    <property type="term" value="F:protein serine/threonine kinase activity"/>
    <property type="evidence" value="ECO:0007669"/>
    <property type="project" value="TreeGrafter"/>
</dbReference>
<evidence type="ECO:0000313" key="3">
    <source>
        <dbReference type="Proteomes" id="UP000266861"/>
    </source>
</evidence>
<dbReference type="InterPro" id="IPR011990">
    <property type="entry name" value="TPR-like_helical_dom_sf"/>
</dbReference>
<evidence type="ECO:0000259" key="1">
    <source>
        <dbReference type="PROSITE" id="PS50011"/>
    </source>
</evidence>
<dbReference type="InterPro" id="IPR000719">
    <property type="entry name" value="Prot_kinase_dom"/>
</dbReference>
<gene>
    <name evidence="2" type="ORF">Glove_43g68</name>
</gene>
<dbReference type="PROSITE" id="PS00109">
    <property type="entry name" value="PROTEIN_KINASE_TYR"/>
    <property type="match status" value="1"/>
</dbReference>
<accession>A0A397JNV3</accession>
<dbReference type="InterPro" id="IPR001245">
    <property type="entry name" value="Ser-Thr/Tyr_kinase_cat_dom"/>
</dbReference>
<organism evidence="2 3">
    <name type="scientific">Diversispora epigaea</name>
    <dbReference type="NCBI Taxonomy" id="1348612"/>
    <lineage>
        <taxon>Eukaryota</taxon>
        <taxon>Fungi</taxon>
        <taxon>Fungi incertae sedis</taxon>
        <taxon>Mucoromycota</taxon>
        <taxon>Glomeromycotina</taxon>
        <taxon>Glomeromycetes</taxon>
        <taxon>Diversisporales</taxon>
        <taxon>Diversisporaceae</taxon>
        <taxon>Diversispora</taxon>
    </lineage>
</organism>
<keyword evidence="3" id="KW-1185">Reference proteome</keyword>
<protein>
    <recommendedName>
        <fullName evidence="1">Protein kinase domain-containing protein</fullName>
    </recommendedName>
</protein>
<dbReference type="Pfam" id="PF08238">
    <property type="entry name" value="Sel1"/>
    <property type="match status" value="2"/>
</dbReference>
<feature type="domain" description="Protein kinase" evidence="1">
    <location>
        <begin position="192"/>
        <end position="443"/>
    </location>
</feature>
<dbReference type="InterPro" id="IPR051681">
    <property type="entry name" value="Ser/Thr_Kinases-Pseudokinases"/>
</dbReference>
<sequence length="626" mass="72477">MTTKSILASSMEVIVTTGVMCSGVIPPIVTGVIAAIDRIMCLIQKAMFNKALCAFIGERLDNARSTLKDSANKIDVKVLERYLKVLSEIEDDIKSISESKQKFKLWILTKKVVNAKEIEEKLILLYKKLDAANDDLFFSVLKDMHQNVTKMKDEIPEQFRKLIRILTMKLDVDDLKMDDWQINNVILDNKKINELRNQPQVIRGKITKKKYLTQDVAQKLLDSCDINSCKIINMLKLLADCKNVIKFFGVYKLNGDQYLVTEWCEHGNLEEYLLRNPGLDWNVKVNIATGIANGVVFCHDRDILHHDIRSSNIMLDAYLCAKLSNFELSRREQDDTIPGLQLADAARYMAPEKIKDKRHPYTKECDIFSLGIVLWVIAMQEKPYASVKSFQKIGDFVKEGNRPEPVDENIPIKYRNIMKKAWDHDRNYRPVASIMYEKLSKCLEDNDVYPVKDEPKNLALDSDSDNIQLDKVELYKKAVDYHRSRKREEAFPIFYELALAGHKESLYYLGYYYEHGYIVSQDNKEALKYYRESADKGCSNAVYQYAEACLKLAHEYMDKAAQLGQFKAGIKLAEYNIPQPCSKDKRDKLLRYLDADEVGLKKLNPKESKMYRKRIERLRNEINKPD</sequence>
<dbReference type="SUPFAM" id="SSF81901">
    <property type="entry name" value="HCP-like"/>
    <property type="match status" value="1"/>
</dbReference>
<dbReference type="SMART" id="SM00671">
    <property type="entry name" value="SEL1"/>
    <property type="match status" value="1"/>
</dbReference>